<keyword evidence="2" id="KW-1185">Reference proteome</keyword>
<protein>
    <submittedName>
        <fullName evidence="1">Uncharacterized protein</fullName>
    </submittedName>
</protein>
<dbReference type="AlphaFoldDB" id="A0A9D4E6L2"/>
<evidence type="ECO:0000313" key="2">
    <source>
        <dbReference type="Proteomes" id="UP000828390"/>
    </source>
</evidence>
<accession>A0A9D4E6L2</accession>
<comment type="caution">
    <text evidence="1">The sequence shown here is derived from an EMBL/GenBank/DDBJ whole genome shotgun (WGS) entry which is preliminary data.</text>
</comment>
<gene>
    <name evidence="1" type="ORF">DPMN_175096</name>
</gene>
<dbReference type="Proteomes" id="UP000828390">
    <property type="component" value="Unassembled WGS sequence"/>
</dbReference>
<sequence length="60" mass="6770">MAVYLYSSGRRVICGNTVFGDEVALHYVTVLTCYLDPSYYLGGALQNFRIYNNPYGLSSY</sequence>
<reference evidence="1" key="2">
    <citation type="submission" date="2020-11" db="EMBL/GenBank/DDBJ databases">
        <authorList>
            <person name="McCartney M.A."/>
            <person name="Auch B."/>
            <person name="Kono T."/>
            <person name="Mallez S."/>
            <person name="Becker A."/>
            <person name="Gohl D.M."/>
            <person name="Silverstein K.A.T."/>
            <person name="Koren S."/>
            <person name="Bechman K.B."/>
            <person name="Herman A."/>
            <person name="Abrahante J.E."/>
            <person name="Garbe J."/>
        </authorList>
    </citation>
    <scope>NUCLEOTIDE SEQUENCE</scope>
    <source>
        <strain evidence="1">Duluth1</strain>
        <tissue evidence="1">Whole animal</tissue>
    </source>
</reference>
<organism evidence="1 2">
    <name type="scientific">Dreissena polymorpha</name>
    <name type="common">Zebra mussel</name>
    <name type="synonym">Mytilus polymorpha</name>
    <dbReference type="NCBI Taxonomy" id="45954"/>
    <lineage>
        <taxon>Eukaryota</taxon>
        <taxon>Metazoa</taxon>
        <taxon>Spiralia</taxon>
        <taxon>Lophotrochozoa</taxon>
        <taxon>Mollusca</taxon>
        <taxon>Bivalvia</taxon>
        <taxon>Autobranchia</taxon>
        <taxon>Heteroconchia</taxon>
        <taxon>Euheterodonta</taxon>
        <taxon>Imparidentia</taxon>
        <taxon>Neoheterodontei</taxon>
        <taxon>Myida</taxon>
        <taxon>Dreissenoidea</taxon>
        <taxon>Dreissenidae</taxon>
        <taxon>Dreissena</taxon>
    </lineage>
</organism>
<name>A0A9D4E6L2_DREPO</name>
<dbReference type="EMBL" id="JAIWYP010000009">
    <property type="protein sequence ID" value="KAH3773728.1"/>
    <property type="molecule type" value="Genomic_DNA"/>
</dbReference>
<proteinExistence type="predicted"/>
<evidence type="ECO:0000313" key="1">
    <source>
        <dbReference type="EMBL" id="KAH3773728.1"/>
    </source>
</evidence>
<reference evidence="1" key="1">
    <citation type="journal article" date="2019" name="bioRxiv">
        <title>The Genome of the Zebra Mussel, Dreissena polymorpha: A Resource for Invasive Species Research.</title>
        <authorList>
            <person name="McCartney M.A."/>
            <person name="Auch B."/>
            <person name="Kono T."/>
            <person name="Mallez S."/>
            <person name="Zhang Y."/>
            <person name="Obille A."/>
            <person name="Becker A."/>
            <person name="Abrahante J.E."/>
            <person name="Garbe J."/>
            <person name="Badalamenti J.P."/>
            <person name="Herman A."/>
            <person name="Mangelson H."/>
            <person name="Liachko I."/>
            <person name="Sullivan S."/>
            <person name="Sone E.D."/>
            <person name="Koren S."/>
            <person name="Silverstein K.A.T."/>
            <person name="Beckman K.B."/>
            <person name="Gohl D.M."/>
        </authorList>
    </citation>
    <scope>NUCLEOTIDE SEQUENCE</scope>
    <source>
        <strain evidence="1">Duluth1</strain>
        <tissue evidence="1">Whole animal</tissue>
    </source>
</reference>